<dbReference type="GO" id="GO:0004067">
    <property type="term" value="F:asparaginase activity"/>
    <property type="evidence" value="ECO:0007669"/>
    <property type="project" value="UniProtKB-UniRule"/>
</dbReference>
<dbReference type="InterPro" id="IPR004550">
    <property type="entry name" value="AsnASE_II"/>
</dbReference>
<dbReference type="Pfam" id="PF00710">
    <property type="entry name" value="Asparaginase"/>
    <property type="match status" value="1"/>
</dbReference>
<evidence type="ECO:0000259" key="16">
    <source>
        <dbReference type="Pfam" id="PF17763"/>
    </source>
</evidence>
<organism evidence="17 18">
    <name type="scientific">Pseudomonas soli</name>
    <dbReference type="NCBI Taxonomy" id="1306993"/>
    <lineage>
        <taxon>Bacteria</taxon>
        <taxon>Pseudomonadati</taxon>
        <taxon>Pseudomonadota</taxon>
        <taxon>Gammaproteobacteria</taxon>
        <taxon>Pseudomonadales</taxon>
        <taxon>Pseudomonadaceae</taxon>
        <taxon>Pseudomonas</taxon>
    </lineage>
</organism>
<gene>
    <name evidence="17" type="ORF">SAMN05216230_105278</name>
</gene>
<dbReference type="InterPro" id="IPR027473">
    <property type="entry name" value="L-asparaginase_C"/>
</dbReference>
<feature type="binding site" evidence="10">
    <location>
        <begin position="126"/>
        <end position="127"/>
    </location>
    <ligand>
        <name>substrate</name>
    </ligand>
</feature>
<dbReference type="AlphaFoldDB" id="A0A1H9LCZ8"/>
<dbReference type="GO" id="GO:0050417">
    <property type="term" value="F:glutamin-(asparagin-)ase activity"/>
    <property type="evidence" value="ECO:0007669"/>
    <property type="project" value="UniProtKB-EC"/>
</dbReference>
<dbReference type="PROSITE" id="PS00144">
    <property type="entry name" value="ASN_GLN_ASE_1"/>
    <property type="match status" value="1"/>
</dbReference>
<evidence type="ECO:0000256" key="6">
    <source>
        <dbReference type="ARBA" id="ARBA00070898"/>
    </source>
</evidence>
<dbReference type="PANTHER" id="PTHR11707">
    <property type="entry name" value="L-ASPARAGINASE"/>
    <property type="match status" value="1"/>
</dbReference>
<evidence type="ECO:0000256" key="14">
    <source>
        <dbReference type="SAM" id="SignalP"/>
    </source>
</evidence>
<dbReference type="FunFam" id="3.40.50.1170:FF:000001">
    <property type="entry name" value="L-asparaginase 2"/>
    <property type="match status" value="1"/>
</dbReference>
<reference evidence="17 18" key="1">
    <citation type="submission" date="2016-10" db="EMBL/GenBank/DDBJ databases">
        <authorList>
            <person name="de Groot N.N."/>
        </authorList>
    </citation>
    <scope>NUCLEOTIDE SEQUENCE [LARGE SCALE GENOMIC DNA]</scope>
    <source>
        <strain evidence="17 18">LMG 27941</strain>
    </source>
</reference>
<evidence type="ECO:0000313" key="18">
    <source>
        <dbReference type="Proteomes" id="UP000199221"/>
    </source>
</evidence>
<feature type="chain" id="PRO_5011514521" description="Glutaminase-asparaginase" evidence="14">
    <location>
        <begin position="27"/>
        <end position="363"/>
    </location>
</feature>
<dbReference type="PROSITE" id="PS00917">
    <property type="entry name" value="ASN_GLN_ASE_2"/>
    <property type="match status" value="1"/>
</dbReference>
<dbReference type="PRINTS" id="PR00139">
    <property type="entry name" value="ASNGLNASE"/>
</dbReference>
<feature type="active site" evidence="12">
    <location>
        <position position="126"/>
    </location>
</feature>
<evidence type="ECO:0000256" key="12">
    <source>
        <dbReference type="PROSITE-ProRule" id="PRU10100"/>
    </source>
</evidence>
<name>A0A1H9LCZ8_9PSED</name>
<feature type="active site" evidence="11">
    <location>
        <position position="46"/>
    </location>
</feature>
<evidence type="ECO:0000256" key="7">
    <source>
        <dbReference type="ARBA" id="ARBA00083270"/>
    </source>
</evidence>
<dbReference type="NCBIfam" id="TIGR00520">
    <property type="entry name" value="asnASE_II"/>
    <property type="match status" value="1"/>
</dbReference>
<feature type="domain" description="L-asparaginase N-terminal" evidence="15">
    <location>
        <begin position="37"/>
        <end position="225"/>
    </location>
</feature>
<dbReference type="Gene3D" id="3.40.50.1170">
    <property type="entry name" value="L-asparaginase, N-terminal domain"/>
    <property type="match status" value="1"/>
</dbReference>
<dbReference type="SUPFAM" id="SSF53774">
    <property type="entry name" value="Glutaminase/Asparaginase"/>
    <property type="match status" value="1"/>
</dbReference>
<evidence type="ECO:0000313" key="17">
    <source>
        <dbReference type="EMBL" id="SER09129.1"/>
    </source>
</evidence>
<evidence type="ECO:0000256" key="4">
    <source>
        <dbReference type="ARBA" id="ARBA00052564"/>
    </source>
</evidence>
<comment type="catalytic activity">
    <reaction evidence="3">
        <text>L-asparagine + H2O = L-aspartate + NH4(+)</text>
        <dbReference type="Rhea" id="RHEA:21016"/>
        <dbReference type="ChEBI" id="CHEBI:15377"/>
        <dbReference type="ChEBI" id="CHEBI:28938"/>
        <dbReference type="ChEBI" id="CHEBI:29991"/>
        <dbReference type="ChEBI" id="CHEBI:58048"/>
        <dbReference type="EC" id="3.5.1.38"/>
    </reaction>
</comment>
<evidence type="ECO:0000256" key="1">
    <source>
        <dbReference type="ARBA" id="ARBA00010518"/>
    </source>
</evidence>
<dbReference type="Pfam" id="PF17763">
    <property type="entry name" value="Asparaginase_C"/>
    <property type="match status" value="1"/>
</dbReference>
<dbReference type="InterPro" id="IPR027475">
    <property type="entry name" value="Asparaginase/glutaminase_AS2"/>
</dbReference>
<dbReference type="InterPro" id="IPR006034">
    <property type="entry name" value="Asparaginase/glutaminase-like"/>
</dbReference>
<dbReference type="PIRSF" id="PIRSF500176">
    <property type="entry name" value="L_ASNase"/>
    <property type="match status" value="1"/>
</dbReference>
<keyword evidence="14" id="KW-0732">Signal</keyword>
<feature type="domain" description="Asparaginase/glutaminase C-terminal" evidence="16">
    <location>
        <begin position="250"/>
        <end position="360"/>
    </location>
</feature>
<comment type="catalytic activity">
    <reaction evidence="4">
        <text>L-glutamine + H2O = L-glutamate + NH4(+)</text>
        <dbReference type="Rhea" id="RHEA:15889"/>
        <dbReference type="ChEBI" id="CHEBI:15377"/>
        <dbReference type="ChEBI" id="CHEBI:28938"/>
        <dbReference type="ChEBI" id="CHEBI:29985"/>
        <dbReference type="ChEBI" id="CHEBI:58359"/>
        <dbReference type="EC" id="3.5.1.38"/>
    </reaction>
</comment>
<proteinExistence type="inferred from homology"/>
<evidence type="ECO:0000256" key="2">
    <source>
        <dbReference type="ARBA" id="ARBA00022801"/>
    </source>
</evidence>
<dbReference type="InterPro" id="IPR027474">
    <property type="entry name" value="L-asparaginase_N"/>
</dbReference>
<evidence type="ECO:0000256" key="9">
    <source>
        <dbReference type="PIRSR" id="PIRSR001220-1"/>
    </source>
</evidence>
<feature type="signal peptide" evidence="14">
    <location>
        <begin position="1"/>
        <end position="26"/>
    </location>
</feature>
<evidence type="ECO:0000256" key="11">
    <source>
        <dbReference type="PROSITE-ProRule" id="PRU10099"/>
    </source>
</evidence>
<dbReference type="CDD" id="cd00411">
    <property type="entry name" value="L-asparaginase_like"/>
    <property type="match status" value="1"/>
</dbReference>
<dbReference type="PIRSF" id="PIRSF001220">
    <property type="entry name" value="L-ASNase_gatD"/>
    <property type="match status" value="1"/>
</dbReference>
<sequence>MMKSAIKTFAPSALALLLVLPTTVSAKEAAQQQKLANVVILATGGTIAGAGASAANSATYQAAKVGIDKLIAGVPELKDLANVRGEQVMQVASESIGNDDLLKLGKRVAELADSKDVDGIVITHGTDTLEETAYFLNLVEKTDKPIIVVGSMRPGTAMSADGMLNLYNAVAVASSKDARGKGVLVTMNDEIQSGRDVSKAVNIKTEAFKSQWGPLGMVVEGKSYFFRLPAKRHTVNSEFDIKTISKLPAVDIAYGYGNVTDTAYKALAQGGAKAIIHAGTGNGSVSSRVVPALQELRKDGVQIIRSSHVNQGGFVLRNAEQPDDKNDWVVAHDLNPQKARILAMVAMTKTQDSKELQRIFWEY</sequence>
<dbReference type="InterPro" id="IPR037152">
    <property type="entry name" value="L-asparaginase_N_sf"/>
</dbReference>
<protein>
    <recommendedName>
        <fullName evidence="6">Glutaminase-asparaginase</fullName>
        <ecNumber evidence="5">3.5.1.38</ecNumber>
    </recommendedName>
    <alternativeName>
        <fullName evidence="8">L-ASNase/L-GLNase</fullName>
    </alternativeName>
    <alternativeName>
        <fullName evidence="7">L-asparagine/L-glutamine amidohydrolase</fullName>
    </alternativeName>
</protein>
<dbReference type="FunFam" id="3.40.50.40:FF:000005">
    <property type="entry name" value="Glutaminase-asparaginase"/>
    <property type="match status" value="1"/>
</dbReference>
<dbReference type="Gene3D" id="3.40.50.40">
    <property type="match status" value="1"/>
</dbReference>
<evidence type="ECO:0000256" key="13">
    <source>
        <dbReference type="RuleBase" id="RU004456"/>
    </source>
</evidence>
<evidence type="ECO:0000256" key="10">
    <source>
        <dbReference type="PIRSR" id="PIRSR001220-2"/>
    </source>
</evidence>
<feature type="active site" description="O-isoaspartyl threonine intermediate" evidence="9">
    <location>
        <position position="46"/>
    </location>
</feature>
<dbReference type="InterPro" id="IPR020827">
    <property type="entry name" value="Asparaginase/glutaminase_AS1"/>
</dbReference>
<evidence type="ECO:0000256" key="5">
    <source>
        <dbReference type="ARBA" id="ARBA00066751"/>
    </source>
</evidence>
<dbReference type="InterPro" id="IPR036152">
    <property type="entry name" value="Asp/glu_Ase-like_sf"/>
</dbReference>
<dbReference type="Proteomes" id="UP000199221">
    <property type="component" value="Unassembled WGS sequence"/>
</dbReference>
<dbReference type="InterPro" id="IPR040919">
    <property type="entry name" value="Asparaginase_C"/>
</dbReference>
<dbReference type="PANTHER" id="PTHR11707:SF28">
    <property type="entry name" value="60 KDA LYSOPHOSPHOLIPASE"/>
    <property type="match status" value="1"/>
</dbReference>
<feature type="binding site" evidence="10">
    <location>
        <position position="93"/>
    </location>
    <ligand>
        <name>substrate</name>
    </ligand>
</feature>
<comment type="similarity">
    <text evidence="1 13">Belongs to the asparaginase 1 family.</text>
</comment>
<evidence type="ECO:0000259" key="15">
    <source>
        <dbReference type="Pfam" id="PF00710"/>
    </source>
</evidence>
<evidence type="ECO:0000256" key="3">
    <source>
        <dbReference type="ARBA" id="ARBA00050130"/>
    </source>
</evidence>
<dbReference type="GO" id="GO:0006528">
    <property type="term" value="P:asparagine metabolic process"/>
    <property type="evidence" value="ECO:0007669"/>
    <property type="project" value="InterPro"/>
</dbReference>
<keyword evidence="2" id="KW-0378">Hydrolase</keyword>
<dbReference type="SMART" id="SM00870">
    <property type="entry name" value="Asparaginase"/>
    <property type="match status" value="1"/>
</dbReference>
<evidence type="ECO:0000256" key="8">
    <source>
        <dbReference type="ARBA" id="ARBA00084074"/>
    </source>
</evidence>
<dbReference type="PROSITE" id="PS51732">
    <property type="entry name" value="ASN_GLN_ASE_3"/>
    <property type="match status" value="1"/>
</dbReference>
<dbReference type="EMBL" id="FOEQ01000005">
    <property type="protein sequence ID" value="SER09129.1"/>
    <property type="molecule type" value="Genomic_DNA"/>
</dbReference>
<dbReference type="EC" id="3.5.1.38" evidence="5"/>
<accession>A0A1H9LCZ8</accession>